<feature type="compositionally biased region" description="Basic and acidic residues" evidence="1">
    <location>
        <begin position="125"/>
        <end position="134"/>
    </location>
</feature>
<protein>
    <submittedName>
        <fullName evidence="2">PE-PGRS family protein</fullName>
    </submittedName>
</protein>
<dbReference type="AlphaFoldDB" id="A0A654TDK1"/>
<sequence length="239" mass="26229">MVCGFVRRGLATSATLAPWTGFVWWSRVGRFVLLGGRVLVRAGFACCHTMRAEPQVQCAPRSTNVGAVCACAQAWNGRDRPNKRLPTAGVTGGGPPASQHRGGQEDFDVVCQRGPTVSVHSRGRCGADRLGDQHRQHRGGGDHPGVGRRPRRGVNGDRGAVRQPRPALSSDQRAGRGLSATVRAGLKPSWQHLRGRRSGQRNTAAERARCDQRTRSVADRAPIDRRRRERDRRDRASRR</sequence>
<proteinExistence type="predicted"/>
<dbReference type="EMBL" id="CFOE01000680">
    <property type="protein sequence ID" value="CFE44688.1"/>
    <property type="molecule type" value="Genomic_DNA"/>
</dbReference>
<reference evidence="2 3" key="1">
    <citation type="submission" date="2015-03" db="EMBL/GenBank/DDBJ databases">
        <authorList>
            <consortium name="Pathogen Informatics"/>
        </authorList>
    </citation>
    <scope>NUCLEOTIDE SEQUENCE [LARGE SCALE GENOMIC DNA]</scope>
    <source>
        <strain evidence="2 3">G09901357</strain>
    </source>
</reference>
<accession>A0A654TDK1</accession>
<evidence type="ECO:0000313" key="3">
    <source>
        <dbReference type="Proteomes" id="UP000048289"/>
    </source>
</evidence>
<gene>
    <name evidence="2" type="ORF">ERS007681_03682</name>
</gene>
<evidence type="ECO:0000313" key="2">
    <source>
        <dbReference type="EMBL" id="CFE44688.1"/>
    </source>
</evidence>
<dbReference type="Proteomes" id="UP000048289">
    <property type="component" value="Unassembled WGS sequence"/>
</dbReference>
<feature type="region of interest" description="Disordered" evidence="1">
    <location>
        <begin position="117"/>
        <end position="239"/>
    </location>
</feature>
<organism evidence="2 3">
    <name type="scientific">Mycobacterium tuberculosis</name>
    <dbReference type="NCBI Taxonomy" id="1773"/>
    <lineage>
        <taxon>Bacteria</taxon>
        <taxon>Bacillati</taxon>
        <taxon>Actinomycetota</taxon>
        <taxon>Actinomycetes</taxon>
        <taxon>Mycobacteriales</taxon>
        <taxon>Mycobacteriaceae</taxon>
        <taxon>Mycobacterium</taxon>
        <taxon>Mycobacterium tuberculosis complex</taxon>
    </lineage>
</organism>
<feature type="compositionally biased region" description="Basic and acidic residues" evidence="1">
    <location>
        <begin position="204"/>
        <end position="239"/>
    </location>
</feature>
<feature type="region of interest" description="Disordered" evidence="1">
    <location>
        <begin position="80"/>
        <end position="104"/>
    </location>
</feature>
<name>A0A654TDK1_MYCTX</name>
<evidence type="ECO:0000256" key="1">
    <source>
        <dbReference type="SAM" id="MobiDB-lite"/>
    </source>
</evidence>